<name>A0ABQ2QPL0_9ACTN</name>
<comment type="similarity">
    <text evidence="1">Belongs to the peptidase S33 family.</text>
</comment>
<keyword evidence="2" id="KW-0058">Aromatic hydrocarbons catabolism</keyword>
<dbReference type="InterPro" id="IPR000639">
    <property type="entry name" value="Epox_hydrolase-like"/>
</dbReference>
<comment type="caution">
    <text evidence="5">The sequence shown here is derived from an EMBL/GenBank/DDBJ whole genome shotgun (WGS) entry which is preliminary data.</text>
</comment>
<reference evidence="6" key="1">
    <citation type="journal article" date="2019" name="Int. J. Syst. Evol. Microbiol.">
        <title>The Global Catalogue of Microorganisms (GCM) 10K type strain sequencing project: providing services to taxonomists for standard genome sequencing and annotation.</title>
        <authorList>
            <consortium name="The Broad Institute Genomics Platform"/>
            <consortium name="The Broad Institute Genome Sequencing Center for Infectious Disease"/>
            <person name="Wu L."/>
            <person name="Ma J."/>
        </authorList>
    </citation>
    <scope>NUCLEOTIDE SEQUENCE [LARGE SCALE GENOMIC DNA]</scope>
    <source>
        <strain evidence="6">JCM 3115</strain>
    </source>
</reference>
<dbReference type="EMBL" id="BMQJ01000004">
    <property type="protein sequence ID" value="GGP91433.1"/>
    <property type="molecule type" value="Genomic_DNA"/>
</dbReference>
<dbReference type="InterPro" id="IPR029058">
    <property type="entry name" value="AB_hydrolase_fold"/>
</dbReference>
<keyword evidence="6" id="KW-1185">Reference proteome</keyword>
<gene>
    <name evidence="5" type="ORF">GCM10010140_21460</name>
</gene>
<evidence type="ECO:0000256" key="1">
    <source>
        <dbReference type="ARBA" id="ARBA00010088"/>
    </source>
</evidence>
<evidence type="ECO:0000259" key="4">
    <source>
        <dbReference type="Pfam" id="PF06441"/>
    </source>
</evidence>
<feature type="domain" description="Epoxide hydrolase N-terminal" evidence="4">
    <location>
        <begin position="21"/>
        <end position="126"/>
    </location>
</feature>
<dbReference type="PIRSF" id="PIRSF001112">
    <property type="entry name" value="Epoxide_hydrolase"/>
    <property type="match status" value="1"/>
</dbReference>
<dbReference type="InterPro" id="IPR010497">
    <property type="entry name" value="Epoxide_hydro_N"/>
</dbReference>
<dbReference type="PANTHER" id="PTHR21661">
    <property type="entry name" value="EPOXIDE HYDROLASE 1-RELATED"/>
    <property type="match status" value="1"/>
</dbReference>
<evidence type="ECO:0000313" key="6">
    <source>
        <dbReference type="Proteomes" id="UP000611554"/>
    </source>
</evidence>
<keyword evidence="3 5" id="KW-0378">Hydrolase</keyword>
<dbReference type="PANTHER" id="PTHR21661:SF35">
    <property type="entry name" value="EPOXIDE HYDROLASE"/>
    <property type="match status" value="1"/>
</dbReference>
<sequence>MRKRTFRGRSYRSGMNDDREIRPFRIDIPQADLDDLRDRLGRTRWPDELPDVGWSYGVPLGRLRELTEYWRTGYDWRRHEARLNAFPQYTTTIDGQNVHFLHVRSPEPDAFPLVLTHGWPGSVAEFLEVAGPLADPRAHGGDPADAFHLVIPSIPGYGFSGPTTETGWDVSRVARAWAELMSRLGYERYGAHGGDWGARISPELTRIDSGHVAGLHMNSFVAFPSDPAEAGDLSEAERKRLEKITRWSDERSGYAQIQSTRPQTLAYALVDSPVGQLAWNTEWFDDYGHGAGAMDRDAILTNVTLNWLTGTAGSAARLYREAAASWGRKVEFCPVPTGLAVFPGDSTVRPFAEREHRVVHWSEFDRGGHFAALQAPDLLTGDIREFFRLVR</sequence>
<dbReference type="Gene3D" id="3.40.50.1820">
    <property type="entry name" value="alpha/beta hydrolase"/>
    <property type="match status" value="1"/>
</dbReference>
<dbReference type="GO" id="GO:0016787">
    <property type="term" value="F:hydrolase activity"/>
    <property type="evidence" value="ECO:0007669"/>
    <property type="project" value="UniProtKB-KW"/>
</dbReference>
<evidence type="ECO:0000256" key="3">
    <source>
        <dbReference type="ARBA" id="ARBA00022801"/>
    </source>
</evidence>
<organism evidence="5 6">
    <name type="scientific">Streptosporangium pseudovulgare</name>
    <dbReference type="NCBI Taxonomy" id="35765"/>
    <lineage>
        <taxon>Bacteria</taxon>
        <taxon>Bacillati</taxon>
        <taxon>Actinomycetota</taxon>
        <taxon>Actinomycetes</taxon>
        <taxon>Streptosporangiales</taxon>
        <taxon>Streptosporangiaceae</taxon>
        <taxon>Streptosporangium</taxon>
    </lineage>
</organism>
<evidence type="ECO:0000256" key="2">
    <source>
        <dbReference type="ARBA" id="ARBA00022797"/>
    </source>
</evidence>
<dbReference type="Pfam" id="PF06441">
    <property type="entry name" value="EHN"/>
    <property type="match status" value="1"/>
</dbReference>
<dbReference type="PRINTS" id="PR00412">
    <property type="entry name" value="EPOXHYDRLASE"/>
</dbReference>
<dbReference type="Proteomes" id="UP000611554">
    <property type="component" value="Unassembled WGS sequence"/>
</dbReference>
<proteinExistence type="inferred from homology"/>
<dbReference type="InterPro" id="IPR016292">
    <property type="entry name" value="Epoxide_hydrolase"/>
</dbReference>
<dbReference type="SUPFAM" id="SSF53474">
    <property type="entry name" value="alpha/beta-Hydrolases"/>
    <property type="match status" value="1"/>
</dbReference>
<accession>A0ABQ2QPL0</accession>
<protein>
    <submittedName>
        <fullName evidence="5">Microsomal epoxide hydrolase</fullName>
    </submittedName>
</protein>
<evidence type="ECO:0000313" key="5">
    <source>
        <dbReference type="EMBL" id="GGP91433.1"/>
    </source>
</evidence>